<dbReference type="AlphaFoldDB" id="A0A5B6WBF5"/>
<sequence>MSRRCSRSQVKGIDFHDVFSPVVKHTSIRALLALVASYNFELEQLDVKTAFLHGDLDEAIYMQQPGGFKVEGKQYQSKYDESPQIEDEERYMSSVPYSSEVESLMYVMVCTHPDISHVVSVVSRYMSKPGLVDYVDSDYVGDLNKRRSLIGYPFAFNNYTISLKATLQATMALSTTEAKYMAITETVEWVIWLRGLFEELVEKNDKIIVYCNSQSFIHLTKDQMHHERTKHIDIQYHFVQKVVAQKDVQIHKFLEKTTQLGVAIKVACHVIIKVLLSPKTVITTYEI</sequence>
<dbReference type="PANTHER" id="PTHR11439">
    <property type="entry name" value="GAG-POL-RELATED RETROTRANSPOSON"/>
    <property type="match status" value="1"/>
</dbReference>
<keyword evidence="3" id="KW-1185">Reference proteome</keyword>
<feature type="domain" description="Reverse transcriptase Ty1/copia-type" evidence="1">
    <location>
        <begin position="8"/>
        <end position="74"/>
    </location>
</feature>
<dbReference type="Proteomes" id="UP000325315">
    <property type="component" value="Unassembled WGS sequence"/>
</dbReference>
<dbReference type="CDD" id="cd09272">
    <property type="entry name" value="RNase_HI_RT_Ty1"/>
    <property type="match status" value="1"/>
</dbReference>
<comment type="caution">
    <text evidence="2">The sequence shown here is derived from an EMBL/GenBank/DDBJ whole genome shotgun (WGS) entry which is preliminary data.</text>
</comment>
<dbReference type="InterPro" id="IPR013103">
    <property type="entry name" value="RVT_2"/>
</dbReference>
<evidence type="ECO:0000313" key="2">
    <source>
        <dbReference type="EMBL" id="KAA3478615.1"/>
    </source>
</evidence>
<name>A0A5B6WBF5_9ROSI</name>
<proteinExistence type="predicted"/>
<evidence type="ECO:0000259" key="1">
    <source>
        <dbReference type="Pfam" id="PF07727"/>
    </source>
</evidence>
<gene>
    <name evidence="2" type="ORF">EPI10_012400</name>
</gene>
<dbReference type="OrthoDB" id="1002259at2759"/>
<dbReference type="EMBL" id="SMMG02000004">
    <property type="protein sequence ID" value="KAA3478615.1"/>
    <property type="molecule type" value="Genomic_DNA"/>
</dbReference>
<accession>A0A5B6WBF5</accession>
<protein>
    <submittedName>
        <fullName evidence="2">Retrovirus-related Pol polyprotein from transposon TNT 1-94</fullName>
    </submittedName>
</protein>
<evidence type="ECO:0000313" key="3">
    <source>
        <dbReference type="Proteomes" id="UP000325315"/>
    </source>
</evidence>
<dbReference type="Pfam" id="PF07727">
    <property type="entry name" value="RVT_2"/>
    <property type="match status" value="1"/>
</dbReference>
<organism evidence="2 3">
    <name type="scientific">Gossypium australe</name>
    <dbReference type="NCBI Taxonomy" id="47621"/>
    <lineage>
        <taxon>Eukaryota</taxon>
        <taxon>Viridiplantae</taxon>
        <taxon>Streptophyta</taxon>
        <taxon>Embryophyta</taxon>
        <taxon>Tracheophyta</taxon>
        <taxon>Spermatophyta</taxon>
        <taxon>Magnoliopsida</taxon>
        <taxon>eudicotyledons</taxon>
        <taxon>Gunneridae</taxon>
        <taxon>Pentapetalae</taxon>
        <taxon>rosids</taxon>
        <taxon>malvids</taxon>
        <taxon>Malvales</taxon>
        <taxon>Malvaceae</taxon>
        <taxon>Malvoideae</taxon>
        <taxon>Gossypium</taxon>
    </lineage>
</organism>
<reference evidence="3" key="1">
    <citation type="journal article" date="2019" name="Plant Biotechnol. J.">
        <title>Genome sequencing of the Australian wild diploid species Gossypium australe highlights disease resistance and delayed gland morphogenesis.</title>
        <authorList>
            <person name="Cai Y."/>
            <person name="Cai X."/>
            <person name="Wang Q."/>
            <person name="Wang P."/>
            <person name="Zhang Y."/>
            <person name="Cai C."/>
            <person name="Xu Y."/>
            <person name="Wang K."/>
            <person name="Zhou Z."/>
            <person name="Wang C."/>
            <person name="Geng S."/>
            <person name="Li B."/>
            <person name="Dong Q."/>
            <person name="Hou Y."/>
            <person name="Wang H."/>
            <person name="Ai P."/>
            <person name="Liu Z."/>
            <person name="Yi F."/>
            <person name="Sun M."/>
            <person name="An G."/>
            <person name="Cheng J."/>
            <person name="Zhang Y."/>
            <person name="Shi Q."/>
            <person name="Xie Y."/>
            <person name="Shi X."/>
            <person name="Chang Y."/>
            <person name="Huang F."/>
            <person name="Chen Y."/>
            <person name="Hong S."/>
            <person name="Mi L."/>
            <person name="Sun Q."/>
            <person name="Zhang L."/>
            <person name="Zhou B."/>
            <person name="Peng R."/>
            <person name="Zhang X."/>
            <person name="Liu F."/>
        </authorList>
    </citation>
    <scope>NUCLEOTIDE SEQUENCE [LARGE SCALE GENOMIC DNA]</scope>
    <source>
        <strain evidence="3">cv. PA1801</strain>
    </source>
</reference>